<feature type="transmembrane region" description="Helical" evidence="2">
    <location>
        <begin position="99"/>
        <end position="118"/>
    </location>
</feature>
<feature type="transmembrane region" description="Helical" evidence="2">
    <location>
        <begin position="332"/>
        <end position="357"/>
    </location>
</feature>
<evidence type="ECO:0000313" key="3">
    <source>
        <dbReference type="EMBL" id="QPC80916.1"/>
    </source>
</evidence>
<feature type="compositionally biased region" description="Polar residues" evidence="1">
    <location>
        <begin position="474"/>
        <end position="483"/>
    </location>
</feature>
<reference evidence="3 4" key="1">
    <citation type="submission" date="2020-02" db="EMBL/GenBank/DDBJ databases">
        <authorList>
            <person name="Zheng R.K."/>
            <person name="Sun C.M."/>
        </authorList>
    </citation>
    <scope>NUCLEOTIDE SEQUENCE [LARGE SCALE GENOMIC DNA]</scope>
    <source>
        <strain evidence="4">rifampicinis</strain>
    </source>
</reference>
<dbReference type="AlphaFoldDB" id="A0A7S8E5V0"/>
<feature type="region of interest" description="Disordered" evidence="1">
    <location>
        <begin position="472"/>
        <end position="502"/>
    </location>
</feature>
<gene>
    <name evidence="3" type="ORF">G4Y79_14500</name>
</gene>
<keyword evidence="2" id="KW-0812">Transmembrane</keyword>
<protein>
    <submittedName>
        <fullName evidence="3">Uncharacterized protein</fullName>
    </submittedName>
</protein>
<feature type="transmembrane region" description="Helical" evidence="2">
    <location>
        <begin position="64"/>
        <end position="87"/>
    </location>
</feature>
<feature type="transmembrane region" description="Helical" evidence="2">
    <location>
        <begin position="6"/>
        <end position="25"/>
    </location>
</feature>
<keyword evidence="2" id="KW-0472">Membrane</keyword>
<feature type="transmembrane region" description="Helical" evidence="2">
    <location>
        <begin position="262"/>
        <end position="288"/>
    </location>
</feature>
<feature type="transmembrane region" description="Helical" evidence="2">
    <location>
        <begin position="32"/>
        <end position="52"/>
    </location>
</feature>
<evidence type="ECO:0000313" key="4">
    <source>
        <dbReference type="Proteomes" id="UP000594468"/>
    </source>
</evidence>
<name>A0A7S8E5V0_9CHLR</name>
<evidence type="ECO:0000256" key="2">
    <source>
        <dbReference type="SAM" id="Phobius"/>
    </source>
</evidence>
<keyword evidence="4" id="KW-1185">Reference proteome</keyword>
<sequence>MLEGAIVVPVMQLVYSVLFEVGAVVWGLQRAFLLTGYVVMSMTDWLVSQAFTPLLTALGAQTEIFLVPTFTIALLVLALSYLIAMFLRVRVVEFKSALIWFLLALLLFQGGAQLYGGIEEARRDIADTFYQQGLAIMSDGGGALAVLSDIGNGAEAPIPVPTNQFASFLASDQDIDGLDVAMSYIGADSYDVVAPASAPHPIERLPWLYLNEGGYFDPATGSIAFASMSQVEREAAIGRGVQGISRLVMGSLVSIFGVLEQVIHLALAIAMGLAFASAFIAILFAFFKHTEVLVWSVLKLVIELFVQSIIISLFLSLIISFVLVGAVTGNAVVTFGTALVGLLLVIILLLASFRAIWNGINRLFGAMSQVTGGTISSPGSVAAGAVGMAAGGAMGAAGTALALSSGNSLAQSAGIALGGNSTLTRAAYMTSLMPNMRGTRFGDMASEFAEGAIARTALGPVVAGAILPKRGIEESSTTAPQSRATERTEAPRTQPQPDDIVRSYYQTPDRSTAQAGLQSTFGPVMAPEMARLLDAHTEDDMSEVATAIRNLRAEQPQLQPTSDAFVNTLKTQVAGSTSVPMSTATLRTMAEGFHKAEQRASGQYVLQAPELAQALASAVAGLSQAGMMQPLSHQQATAAVAQSAGVMASPNAHPFGMHTAAVGHFVKQAVGLQTSPPQIAQVLTQTREQGGISEGLRAALRSNPGNETRSSGEMDRAVRALEAAARALPQAMTIGNQQPFMQPIQPSVQPQPGAVDIATHHYDLPDDEVLP</sequence>
<proteinExistence type="predicted"/>
<dbReference type="RefSeq" id="WP_195168991.1">
    <property type="nucleotide sequence ID" value="NZ_CP062983.1"/>
</dbReference>
<dbReference type="EMBL" id="CP062983">
    <property type="protein sequence ID" value="QPC80916.1"/>
    <property type="molecule type" value="Genomic_DNA"/>
</dbReference>
<accession>A0A7S8E5V0</accession>
<feature type="transmembrane region" description="Helical" evidence="2">
    <location>
        <begin position="300"/>
        <end position="326"/>
    </location>
</feature>
<evidence type="ECO:0000256" key="1">
    <source>
        <dbReference type="SAM" id="MobiDB-lite"/>
    </source>
</evidence>
<keyword evidence="2" id="KW-1133">Transmembrane helix</keyword>
<dbReference type="KEGG" id="pmet:G4Y79_14500"/>
<organism evidence="3 4">
    <name type="scientific">Phototrophicus methaneseepsis</name>
    <dbReference type="NCBI Taxonomy" id="2710758"/>
    <lineage>
        <taxon>Bacteria</taxon>
        <taxon>Bacillati</taxon>
        <taxon>Chloroflexota</taxon>
        <taxon>Candidatus Thermofontia</taxon>
        <taxon>Phototrophicales</taxon>
        <taxon>Phototrophicaceae</taxon>
        <taxon>Phototrophicus</taxon>
    </lineage>
</organism>
<dbReference type="Proteomes" id="UP000594468">
    <property type="component" value="Chromosome"/>
</dbReference>